<feature type="compositionally biased region" description="Polar residues" evidence="8">
    <location>
        <begin position="175"/>
        <end position="189"/>
    </location>
</feature>
<dbReference type="Gene3D" id="1.10.720.30">
    <property type="entry name" value="SAP domain"/>
    <property type="match status" value="1"/>
</dbReference>
<evidence type="ECO:0000313" key="11">
    <source>
        <dbReference type="Proteomes" id="UP000038040"/>
    </source>
</evidence>
<name>A0A158Q5Z0_DRAME</name>
<dbReference type="PANTHER" id="PTHR14304">
    <property type="entry name" value="CELL DIVISION CYCLE AND APOPTOSIS REGULATOR PROTEIN"/>
    <property type="match status" value="1"/>
</dbReference>
<organism evidence="11 13">
    <name type="scientific">Dracunculus medinensis</name>
    <name type="common">Guinea worm</name>
    <dbReference type="NCBI Taxonomy" id="318479"/>
    <lineage>
        <taxon>Eukaryota</taxon>
        <taxon>Metazoa</taxon>
        <taxon>Ecdysozoa</taxon>
        <taxon>Nematoda</taxon>
        <taxon>Chromadorea</taxon>
        <taxon>Rhabditida</taxon>
        <taxon>Spirurina</taxon>
        <taxon>Dracunculoidea</taxon>
        <taxon>Dracunculidae</taxon>
        <taxon>Dracunculus</taxon>
    </lineage>
</organism>
<feature type="compositionally biased region" description="Polar residues" evidence="8">
    <location>
        <begin position="229"/>
        <end position="238"/>
    </location>
</feature>
<dbReference type="InterPro" id="IPR045353">
    <property type="entry name" value="LAIKA"/>
</dbReference>
<keyword evidence="4 7" id="KW-0175">Coiled coil</keyword>
<dbReference type="SMART" id="SM01122">
    <property type="entry name" value="DBC1"/>
    <property type="match status" value="1"/>
</dbReference>
<evidence type="ECO:0000256" key="3">
    <source>
        <dbReference type="ARBA" id="ARBA00022553"/>
    </source>
</evidence>
<dbReference type="Gene3D" id="1.10.238.10">
    <property type="entry name" value="EF-hand"/>
    <property type="match status" value="1"/>
</dbReference>
<dbReference type="InterPro" id="IPR025224">
    <property type="entry name" value="CCAR1/CCAR2"/>
</dbReference>
<dbReference type="InterPro" id="IPR025954">
    <property type="entry name" value="DBC1/CARP1_inactive_NUDIX"/>
</dbReference>
<feature type="coiled-coil region" evidence="7">
    <location>
        <begin position="977"/>
        <end position="1032"/>
    </location>
</feature>
<dbReference type="InterPro" id="IPR011992">
    <property type="entry name" value="EF-hand-dom_pair"/>
</dbReference>
<evidence type="ECO:0000256" key="6">
    <source>
        <dbReference type="ARBA" id="ARBA00023306"/>
    </source>
</evidence>
<evidence type="ECO:0000313" key="13">
    <source>
        <dbReference type="WBParaSite" id="DME_0000860501-mRNA-1"/>
    </source>
</evidence>
<reference evidence="13" key="1">
    <citation type="submission" date="2016-04" db="UniProtKB">
        <authorList>
            <consortium name="WormBaseParasite"/>
        </authorList>
    </citation>
    <scope>IDENTIFICATION</scope>
</reference>
<dbReference type="Pfam" id="PF02037">
    <property type="entry name" value="SAP"/>
    <property type="match status" value="1"/>
</dbReference>
<dbReference type="SUPFAM" id="SSF68906">
    <property type="entry name" value="SAP domain"/>
    <property type="match status" value="1"/>
</dbReference>
<evidence type="ECO:0000256" key="5">
    <source>
        <dbReference type="ARBA" id="ARBA00023159"/>
    </source>
</evidence>
<keyword evidence="5" id="KW-0010">Activator</keyword>
<dbReference type="SMART" id="SM00513">
    <property type="entry name" value="SAP"/>
    <property type="match status" value="1"/>
</dbReference>
<dbReference type="SUPFAM" id="SSF47473">
    <property type="entry name" value="EF-hand"/>
    <property type="match status" value="1"/>
</dbReference>
<dbReference type="InterPro" id="IPR003034">
    <property type="entry name" value="SAP_dom"/>
</dbReference>
<dbReference type="GO" id="GO:0006355">
    <property type="term" value="P:regulation of DNA-templated transcription"/>
    <property type="evidence" value="ECO:0007669"/>
    <property type="project" value="InterPro"/>
</dbReference>
<dbReference type="GO" id="GO:0005634">
    <property type="term" value="C:nucleus"/>
    <property type="evidence" value="ECO:0007669"/>
    <property type="project" value="TreeGrafter"/>
</dbReference>
<evidence type="ECO:0000256" key="4">
    <source>
        <dbReference type="ARBA" id="ARBA00023054"/>
    </source>
</evidence>
<dbReference type="Pfam" id="PF14444">
    <property type="entry name" value="S1-like"/>
    <property type="match status" value="1"/>
</dbReference>
<feature type="region of interest" description="Disordered" evidence="8">
    <location>
        <begin position="658"/>
        <end position="683"/>
    </location>
</feature>
<evidence type="ECO:0000256" key="1">
    <source>
        <dbReference type="ARBA" id="ARBA00004496"/>
    </source>
</evidence>
<feature type="region of interest" description="Disordered" evidence="8">
    <location>
        <begin position="1063"/>
        <end position="1110"/>
    </location>
</feature>
<evidence type="ECO:0000256" key="7">
    <source>
        <dbReference type="SAM" id="Coils"/>
    </source>
</evidence>
<gene>
    <name evidence="10" type="ORF">DME_LOCUS2520</name>
</gene>
<reference evidence="10 12" key="2">
    <citation type="submission" date="2018-11" db="EMBL/GenBank/DDBJ databases">
        <authorList>
            <consortium name="Pathogen Informatics"/>
        </authorList>
    </citation>
    <scope>NUCLEOTIDE SEQUENCE [LARGE SCALE GENOMIC DNA]</scope>
</reference>
<dbReference type="Proteomes" id="UP000274756">
    <property type="component" value="Unassembled WGS sequence"/>
</dbReference>
<dbReference type="InterPro" id="IPR036361">
    <property type="entry name" value="SAP_dom_sf"/>
</dbReference>
<feature type="compositionally biased region" description="Basic and acidic residues" evidence="8">
    <location>
        <begin position="1068"/>
        <end position="1106"/>
    </location>
</feature>
<sequence length="1178" mass="132616">MLLSVTHPSKCRPSTSQQLNAGLFQSPLIGGQPFGATVPQMGMSGMINAAAFSQQAAASMGVNLGMLQGHQTIRMQAQQQQPPQKNRVFSGVVTKMHDSYGFIDDDVFFQVSKIAFSVVRGTLPRTGDRVMVEATYNSSMPFKWTALRVELLRVENIGQKGAPHSHISSQDRARQNLSPRGSSGNQNWSDKGPLPLPLMPEQHSRDIRSGMRPRSPPSAAIHRCRTPPRTISSVNSGNGRRPLSPVRRSPQHSYPKRSARSPLRGEFSRNAGLRALSPKRGTSVHKHDSLKRSPNSTVRKSPSLKRDIPPHESLSPPRRRSRIIPRYQCYMPKVPITMMNEIRSFTIIHLRKRYPSMYIPSDFVEATVDWPFTTPMENPISICTSPISFHVLHKDIDNPHSNGESKTLNPLDADPRYSAKVILMGHAGLNAVHQKAYGLLPDGSLDESIDPVSIFRCISFLVGTRGKGELMALGGSWSPSLDGQNPSKDPQVLIHTAVRTVRALTGIDLSNCTKWFKLAQIRYYRAEKNRVDTTVLLLPDTNGLMPGEEDYRQVLAVLKNQLSTKLAAVEAQSLESLFPDGQNIGEGGTSTEASKEQMEEAIEEDDEDDLTPTHWAMLDVKAMKVAELRQELMARDLETKGVKSILCARLQQAIDQEKAKEEGMQEKVEESVPKEGKKEDKVLTEEEKKALEKLEKEKKEKKASLERHYSLPKEAGILVYPNRLAKGGKFDCKVVTLANLLDYRIDDCKEHSFELAILVESIAEIINRSQAFTVYKAVSSYLDKDAEKKRRDDAKIAELVEKEVKQEKEVDSGMKIEKNEEEQKKEKERQEEERRNAIAEPRKPIVVNRSVFQAFAHFDQNLCGYITDKDAEDILYTLGLNISRAQIQKLVKKFSFRDKINYRHFTDSWVNKDGTVTYVPGTLPDAPNSSTLVKGNVLSHEIGETVKPRDVPLEANNNDNVIYHGAMINIPSMLEKISQMEAERNAALQKTDILEAQLKEGARNAQLLEKKKKRLEDDVDKYRKRLHDAEKCLKNSVDDTVQMKSAIQEFRKIGEKIQAMADKMMPTTKDEEKSVEKDEKDIKKERKDDKTERKIMKKKENDDPAKRSVGSAIGKKELTLVDEVIGESMDVDVILKEEINGDEKDNKEQKEAENIDNEECKKAEIEIIHTSDPTVNSE</sequence>
<dbReference type="GO" id="GO:0005737">
    <property type="term" value="C:cytoplasm"/>
    <property type="evidence" value="ECO:0007669"/>
    <property type="project" value="UniProtKB-SubCell"/>
</dbReference>
<dbReference type="STRING" id="318479.A0A158Q5Z0"/>
<dbReference type="WBParaSite" id="DME_0000860501-mRNA-1">
    <property type="protein sequence ID" value="DME_0000860501-mRNA-1"/>
    <property type="gene ID" value="DME_0000860501"/>
</dbReference>
<dbReference type="Pfam" id="PF14443">
    <property type="entry name" value="DBC1"/>
    <property type="match status" value="1"/>
</dbReference>
<feature type="compositionally biased region" description="Acidic residues" evidence="8">
    <location>
        <begin position="599"/>
        <end position="608"/>
    </location>
</feature>
<keyword evidence="12" id="KW-1185">Reference proteome</keyword>
<feature type="region of interest" description="Disordered" evidence="8">
    <location>
        <begin position="160"/>
        <end position="320"/>
    </location>
</feature>
<feature type="domain" description="SAP" evidence="9">
    <location>
        <begin position="620"/>
        <end position="654"/>
    </location>
</feature>
<evidence type="ECO:0000313" key="12">
    <source>
        <dbReference type="Proteomes" id="UP000274756"/>
    </source>
</evidence>
<dbReference type="Proteomes" id="UP000038040">
    <property type="component" value="Unplaced"/>
</dbReference>
<dbReference type="InterPro" id="IPR025223">
    <property type="entry name" value="S1-like_RNA-bd_dom"/>
</dbReference>
<keyword evidence="2" id="KW-0963">Cytoplasm</keyword>
<dbReference type="Pfam" id="PF19256">
    <property type="entry name" value="LAIKA"/>
    <property type="match status" value="1"/>
</dbReference>
<keyword evidence="3" id="KW-0597">Phosphoprotein</keyword>
<proteinExistence type="predicted"/>
<dbReference type="OrthoDB" id="21006at2759"/>
<dbReference type="PROSITE" id="PS50800">
    <property type="entry name" value="SAP"/>
    <property type="match status" value="1"/>
</dbReference>
<evidence type="ECO:0000256" key="8">
    <source>
        <dbReference type="SAM" id="MobiDB-lite"/>
    </source>
</evidence>
<protein>
    <submittedName>
        <fullName evidence="13">SAP domain-containing protein</fullName>
    </submittedName>
</protein>
<dbReference type="PANTHER" id="PTHR14304:SF11">
    <property type="entry name" value="SAP DOMAIN-CONTAINING PROTEIN"/>
    <property type="match status" value="1"/>
</dbReference>
<evidence type="ECO:0000256" key="2">
    <source>
        <dbReference type="ARBA" id="ARBA00022490"/>
    </source>
</evidence>
<evidence type="ECO:0000313" key="10">
    <source>
        <dbReference type="EMBL" id="VDN52547.1"/>
    </source>
</evidence>
<dbReference type="AlphaFoldDB" id="A0A158Q5Z0"/>
<evidence type="ECO:0000259" key="9">
    <source>
        <dbReference type="PROSITE" id="PS50800"/>
    </source>
</evidence>
<accession>A0A158Q5Z0</accession>
<feature type="region of interest" description="Disordered" evidence="8">
    <location>
        <begin position="578"/>
        <end position="608"/>
    </location>
</feature>
<feature type="region of interest" description="Disordered" evidence="8">
    <location>
        <begin position="810"/>
        <end position="837"/>
    </location>
</feature>
<comment type="subcellular location">
    <subcellularLocation>
        <location evidence="1">Cytoplasm</location>
    </subcellularLocation>
</comment>
<keyword evidence="6" id="KW-0131">Cell cycle</keyword>
<dbReference type="EMBL" id="UYYG01000065">
    <property type="protein sequence ID" value="VDN52547.1"/>
    <property type="molecule type" value="Genomic_DNA"/>
</dbReference>